<evidence type="ECO:0000256" key="1">
    <source>
        <dbReference type="ARBA" id="ARBA00001917"/>
    </source>
</evidence>
<keyword evidence="6" id="KW-1185">Reference proteome</keyword>
<dbReference type="Gene3D" id="2.30.110.10">
    <property type="entry name" value="Electron Transport, Fmn-binding Protein, Chain A"/>
    <property type="match status" value="1"/>
</dbReference>
<comment type="cofactor">
    <cofactor evidence="1">
        <name>FMN</name>
        <dbReference type="ChEBI" id="CHEBI:58210"/>
    </cofactor>
</comment>
<dbReference type="SUPFAM" id="SSF50475">
    <property type="entry name" value="FMN-binding split barrel"/>
    <property type="match status" value="1"/>
</dbReference>
<dbReference type="InterPro" id="IPR002563">
    <property type="entry name" value="Flavin_Rdtase-like_dom"/>
</dbReference>
<proteinExistence type="inferred from homology"/>
<evidence type="ECO:0000256" key="2">
    <source>
        <dbReference type="ARBA" id="ARBA00022630"/>
    </source>
</evidence>
<name>A0AAJ1SUI7_9MICC</name>
<comment type="similarity">
    <text evidence="3">Belongs to the flavoredoxin family.</text>
</comment>
<gene>
    <name evidence="5" type="ORF">J2T23_002471</name>
</gene>
<evidence type="ECO:0000259" key="4">
    <source>
        <dbReference type="Pfam" id="PF01613"/>
    </source>
</evidence>
<accession>A0AAJ1SUI7</accession>
<evidence type="ECO:0000313" key="6">
    <source>
        <dbReference type="Proteomes" id="UP001239267"/>
    </source>
</evidence>
<sequence>MFTTISPSVHYFGSLVALLTTGNPDGTTNITPISSAWSLGDHYVLGLSSHHQGYRNLIRTKEVVLNLPEDSMAPAIERISMTTGSEPVPAVKAGDYRTAHDKWALAGWDPMPGVEVAPNRIAQCPVHIEAALVNSWCLEDDLHAVQVRVQQVHVRDDLALDPSRVDVRTWQPMFYTFRHYFGKGSHLGQNVRAEQKLTAQTSGPSGRRG</sequence>
<dbReference type="AlphaFoldDB" id="A0AAJ1SUI7"/>
<dbReference type="PANTHER" id="PTHR43567:SF1">
    <property type="entry name" value="FLAVOREDOXIN"/>
    <property type="match status" value="1"/>
</dbReference>
<evidence type="ECO:0000313" key="5">
    <source>
        <dbReference type="EMBL" id="MDQ0146574.1"/>
    </source>
</evidence>
<comment type="caution">
    <text evidence="5">The sequence shown here is derived from an EMBL/GenBank/DDBJ whole genome shotgun (WGS) entry which is preliminary data.</text>
</comment>
<feature type="domain" description="Flavin reductase like" evidence="4">
    <location>
        <begin position="11"/>
        <end position="181"/>
    </location>
</feature>
<keyword evidence="2" id="KW-0285">Flavoprotein</keyword>
<organism evidence="5 6">
    <name type="scientific">Pseudarthrobacter niigatensis</name>
    <dbReference type="NCBI Taxonomy" id="369935"/>
    <lineage>
        <taxon>Bacteria</taxon>
        <taxon>Bacillati</taxon>
        <taxon>Actinomycetota</taxon>
        <taxon>Actinomycetes</taxon>
        <taxon>Micrococcales</taxon>
        <taxon>Micrococcaceae</taxon>
        <taxon>Pseudarthrobacter</taxon>
    </lineage>
</organism>
<dbReference type="InterPro" id="IPR012349">
    <property type="entry name" value="Split_barrel_FMN-bd"/>
</dbReference>
<dbReference type="EMBL" id="JAUSTB010000007">
    <property type="protein sequence ID" value="MDQ0146574.1"/>
    <property type="molecule type" value="Genomic_DNA"/>
</dbReference>
<dbReference type="GO" id="GO:0016646">
    <property type="term" value="F:oxidoreductase activity, acting on the CH-NH group of donors, NAD or NADP as acceptor"/>
    <property type="evidence" value="ECO:0007669"/>
    <property type="project" value="UniProtKB-ARBA"/>
</dbReference>
<dbReference type="RefSeq" id="WP_307360308.1">
    <property type="nucleotide sequence ID" value="NZ_JAUSTB010000007.1"/>
</dbReference>
<dbReference type="Proteomes" id="UP001239267">
    <property type="component" value="Unassembled WGS sequence"/>
</dbReference>
<dbReference type="Pfam" id="PF01613">
    <property type="entry name" value="Flavin_Reduct"/>
    <property type="match status" value="1"/>
</dbReference>
<dbReference type="InterPro" id="IPR052174">
    <property type="entry name" value="Flavoredoxin"/>
</dbReference>
<dbReference type="PANTHER" id="PTHR43567">
    <property type="entry name" value="FLAVOREDOXIN-RELATED-RELATED"/>
    <property type="match status" value="1"/>
</dbReference>
<reference evidence="5 6" key="1">
    <citation type="submission" date="2023-07" db="EMBL/GenBank/DDBJ databases">
        <title>Sorghum-associated microbial communities from plants grown in Nebraska, USA.</title>
        <authorList>
            <person name="Schachtman D."/>
        </authorList>
    </citation>
    <scope>NUCLEOTIDE SEQUENCE [LARGE SCALE GENOMIC DNA]</scope>
    <source>
        <strain evidence="5 6">DS1001</strain>
    </source>
</reference>
<dbReference type="GO" id="GO:0010181">
    <property type="term" value="F:FMN binding"/>
    <property type="evidence" value="ECO:0007669"/>
    <property type="project" value="InterPro"/>
</dbReference>
<protein>
    <submittedName>
        <fullName evidence="5">Flavin reductase (DIM6/NTAB) family NADH-FMN oxidoreductase RutF</fullName>
    </submittedName>
</protein>
<evidence type="ECO:0000256" key="3">
    <source>
        <dbReference type="ARBA" id="ARBA00038054"/>
    </source>
</evidence>